<dbReference type="GeneID" id="19331561"/>
<accession>M3AQ41</accession>
<dbReference type="KEGG" id="pfj:MYCFIDRAFT_151750"/>
<dbReference type="PANTHER" id="PTHR42085:SF4">
    <property type="entry name" value="F-BOX DOMAIN-CONTAINING PROTEIN"/>
    <property type="match status" value="1"/>
</dbReference>
<dbReference type="PANTHER" id="PTHR42085">
    <property type="entry name" value="F-BOX DOMAIN-CONTAINING PROTEIN"/>
    <property type="match status" value="1"/>
</dbReference>
<dbReference type="InterPro" id="IPR038883">
    <property type="entry name" value="AN11006-like"/>
</dbReference>
<evidence type="ECO:0000313" key="2">
    <source>
        <dbReference type="Proteomes" id="UP000016932"/>
    </source>
</evidence>
<dbReference type="VEuPathDB" id="FungiDB:MYCFIDRAFT_151750"/>
<evidence type="ECO:0008006" key="3">
    <source>
        <dbReference type="Google" id="ProtNLM"/>
    </source>
</evidence>
<keyword evidence="2" id="KW-1185">Reference proteome</keyword>
<dbReference type="EMBL" id="KB446556">
    <property type="protein sequence ID" value="EME86716.1"/>
    <property type="molecule type" value="Genomic_DNA"/>
</dbReference>
<dbReference type="RefSeq" id="XP_007923893.1">
    <property type="nucleotide sequence ID" value="XM_007925702.1"/>
</dbReference>
<sequence>MSLQETSLLLNLPSELRNQIYEELLILKNHENQRNPRIHANILPTCHKIHAEATPILYTCNTFLAHPTLLAALPRFLLDRLTLTPLPLPITHARVAKLIKRFFLHVRLDTDPRFSKTQATESFSGVEELEIEVFQSSYGTCDFGVLRLFEGIRGVGRARVQGSVGDGGYARWLERSMMSGWKEEVRGFEEEFVGGDRAWDAWTHGNR</sequence>
<organism evidence="1 2">
    <name type="scientific">Pseudocercospora fijiensis (strain CIRAD86)</name>
    <name type="common">Black leaf streak disease fungus</name>
    <name type="synonym">Mycosphaerella fijiensis</name>
    <dbReference type="NCBI Taxonomy" id="383855"/>
    <lineage>
        <taxon>Eukaryota</taxon>
        <taxon>Fungi</taxon>
        <taxon>Dikarya</taxon>
        <taxon>Ascomycota</taxon>
        <taxon>Pezizomycotina</taxon>
        <taxon>Dothideomycetes</taxon>
        <taxon>Dothideomycetidae</taxon>
        <taxon>Mycosphaerellales</taxon>
        <taxon>Mycosphaerellaceae</taxon>
        <taxon>Pseudocercospora</taxon>
    </lineage>
</organism>
<dbReference type="eggNOG" id="ENOG502SQUF">
    <property type="taxonomic scope" value="Eukaryota"/>
</dbReference>
<evidence type="ECO:0000313" key="1">
    <source>
        <dbReference type="EMBL" id="EME86716.1"/>
    </source>
</evidence>
<dbReference type="AlphaFoldDB" id="M3AQ41"/>
<dbReference type="OrthoDB" id="2951834at2759"/>
<protein>
    <recommendedName>
        <fullName evidence="3">F-box domain-containing protein</fullName>
    </recommendedName>
</protein>
<dbReference type="HOGENOM" id="CLU_075891_1_1_1"/>
<proteinExistence type="predicted"/>
<name>M3AQ41_PSEFD</name>
<dbReference type="Proteomes" id="UP000016932">
    <property type="component" value="Unassembled WGS sequence"/>
</dbReference>
<reference evidence="1 2" key="1">
    <citation type="journal article" date="2012" name="PLoS Pathog.">
        <title>Diverse lifestyles and strategies of plant pathogenesis encoded in the genomes of eighteen Dothideomycetes fungi.</title>
        <authorList>
            <person name="Ohm R.A."/>
            <person name="Feau N."/>
            <person name="Henrissat B."/>
            <person name="Schoch C.L."/>
            <person name="Horwitz B.A."/>
            <person name="Barry K.W."/>
            <person name="Condon B.J."/>
            <person name="Copeland A.C."/>
            <person name="Dhillon B."/>
            <person name="Glaser F."/>
            <person name="Hesse C.N."/>
            <person name="Kosti I."/>
            <person name="LaButti K."/>
            <person name="Lindquist E.A."/>
            <person name="Lucas S."/>
            <person name="Salamov A.A."/>
            <person name="Bradshaw R.E."/>
            <person name="Ciuffetti L."/>
            <person name="Hamelin R.C."/>
            <person name="Kema G.H.J."/>
            <person name="Lawrence C."/>
            <person name="Scott J.A."/>
            <person name="Spatafora J.W."/>
            <person name="Turgeon B.G."/>
            <person name="de Wit P.J.G.M."/>
            <person name="Zhong S."/>
            <person name="Goodwin S.B."/>
            <person name="Grigoriev I.V."/>
        </authorList>
    </citation>
    <scope>NUCLEOTIDE SEQUENCE [LARGE SCALE GENOMIC DNA]</scope>
    <source>
        <strain evidence="1 2">CIRAD86</strain>
    </source>
</reference>
<gene>
    <name evidence="1" type="ORF">MYCFIDRAFT_151750</name>
</gene>